<reference evidence="2 3" key="1">
    <citation type="submission" date="2018-11" db="EMBL/GenBank/DDBJ databases">
        <title>Genomic Encyclopedia of Type Strains, Phase IV (KMG-IV): sequencing the most valuable type-strain genomes for metagenomic binning, comparative biology and taxonomic classification.</title>
        <authorList>
            <person name="Goeker M."/>
        </authorList>
    </citation>
    <scope>NUCLEOTIDE SEQUENCE [LARGE SCALE GENOMIC DNA]</scope>
    <source>
        <strain evidence="2 3">DSM 5900</strain>
    </source>
</reference>
<dbReference type="Pfam" id="PF01177">
    <property type="entry name" value="Asp_Glu_race"/>
    <property type="match status" value="1"/>
</dbReference>
<dbReference type="AlphaFoldDB" id="A0A3N1M6J5"/>
<dbReference type="PANTHER" id="PTHR28047">
    <property type="entry name" value="PROTEIN DCG1"/>
    <property type="match status" value="1"/>
</dbReference>
<dbReference type="Gene3D" id="3.40.50.12500">
    <property type="match status" value="1"/>
</dbReference>
<proteinExistence type="inferred from homology"/>
<dbReference type="InterPro" id="IPR053714">
    <property type="entry name" value="Iso_Racemase_Enz_sf"/>
</dbReference>
<organism evidence="2 3">
    <name type="scientific">Stella humosa</name>
    <dbReference type="NCBI Taxonomy" id="94"/>
    <lineage>
        <taxon>Bacteria</taxon>
        <taxon>Pseudomonadati</taxon>
        <taxon>Pseudomonadota</taxon>
        <taxon>Alphaproteobacteria</taxon>
        <taxon>Rhodospirillales</taxon>
        <taxon>Stellaceae</taxon>
        <taxon>Stella</taxon>
    </lineage>
</organism>
<evidence type="ECO:0000313" key="2">
    <source>
        <dbReference type="EMBL" id="ROQ01462.1"/>
    </source>
</evidence>
<dbReference type="RefSeq" id="WP_123688221.1">
    <property type="nucleotide sequence ID" value="NZ_AP019700.1"/>
</dbReference>
<name>A0A3N1M6J5_9PROT</name>
<dbReference type="GO" id="GO:0047661">
    <property type="term" value="F:amino-acid racemase activity"/>
    <property type="evidence" value="ECO:0007669"/>
    <property type="project" value="InterPro"/>
</dbReference>
<dbReference type="OrthoDB" id="9791723at2"/>
<comment type="caution">
    <text evidence="2">The sequence shown here is derived from an EMBL/GenBank/DDBJ whole genome shotgun (WGS) entry which is preliminary data.</text>
</comment>
<dbReference type="PANTHER" id="PTHR28047:SF5">
    <property type="entry name" value="PROTEIN DCG1"/>
    <property type="match status" value="1"/>
</dbReference>
<keyword evidence="3" id="KW-1185">Reference proteome</keyword>
<evidence type="ECO:0000313" key="3">
    <source>
        <dbReference type="Proteomes" id="UP000278222"/>
    </source>
</evidence>
<protein>
    <submittedName>
        <fullName evidence="2">Asp/Glu/hydantoin racemase</fullName>
    </submittedName>
</protein>
<evidence type="ECO:0000256" key="1">
    <source>
        <dbReference type="ARBA" id="ARBA00038414"/>
    </source>
</evidence>
<gene>
    <name evidence="2" type="ORF">EDC65_0641</name>
</gene>
<dbReference type="Proteomes" id="UP000278222">
    <property type="component" value="Unassembled WGS sequence"/>
</dbReference>
<accession>A0A3N1M6J5</accession>
<sequence>MTQRILVINPNSTAAVTSGIDQAMAPLRLEGGPRIDCATLAEGPPGIQSQRDVDHVVPPLCRLIEREHNATDAFVIACFSDPGLHSARETTDRPVFGIMEAGLTTALNLGNSIGIIAILPTSVARHLRFVRAMGLSQRVAGDRAVGLNVVELSDEARTYGRLVETGRALRDQDGADVIVMGCAGMARYRERMEDALGVAVIDPSQAAASMAIGAIRLGYRTGRRSAA</sequence>
<dbReference type="InterPro" id="IPR015942">
    <property type="entry name" value="Asp/Glu/hydantoin_racemase"/>
</dbReference>
<dbReference type="InterPro" id="IPR052186">
    <property type="entry name" value="Hydantoin_racemase-like"/>
</dbReference>
<dbReference type="EMBL" id="RJKX01000011">
    <property type="protein sequence ID" value="ROQ01462.1"/>
    <property type="molecule type" value="Genomic_DNA"/>
</dbReference>
<comment type="similarity">
    <text evidence="1">Belongs to the HyuE racemase family.</text>
</comment>